<dbReference type="CDD" id="cd00090">
    <property type="entry name" value="HTH_ARSR"/>
    <property type="match status" value="1"/>
</dbReference>
<dbReference type="Gene3D" id="1.10.10.10">
    <property type="entry name" value="Winged helix-like DNA-binding domain superfamily/Winged helix DNA-binding domain"/>
    <property type="match status" value="1"/>
</dbReference>
<dbReference type="EMBL" id="DSYK01000218">
    <property type="protein sequence ID" value="HGS21063.1"/>
    <property type="molecule type" value="Genomic_DNA"/>
</dbReference>
<keyword evidence="1" id="KW-0805">Transcription regulation</keyword>
<name>A0A7C4PI94_9CHLR</name>
<comment type="caution">
    <text evidence="5">The sequence shown here is derived from an EMBL/GenBank/DDBJ whole genome shotgun (WGS) entry which is preliminary data.</text>
</comment>
<dbReference type="InterPro" id="IPR011991">
    <property type="entry name" value="ArsR-like_HTH"/>
</dbReference>
<dbReference type="GO" id="GO:0003700">
    <property type="term" value="F:DNA-binding transcription factor activity"/>
    <property type="evidence" value="ECO:0007669"/>
    <property type="project" value="InterPro"/>
</dbReference>
<dbReference type="PANTHER" id="PTHR33154">
    <property type="entry name" value="TRANSCRIPTIONAL REGULATOR, ARSR FAMILY"/>
    <property type="match status" value="1"/>
</dbReference>
<dbReference type="SUPFAM" id="SSF46785">
    <property type="entry name" value="Winged helix' DNA-binding domain"/>
    <property type="match status" value="1"/>
</dbReference>
<proteinExistence type="predicted"/>
<keyword evidence="2" id="KW-0238">DNA-binding</keyword>
<evidence type="ECO:0000256" key="1">
    <source>
        <dbReference type="ARBA" id="ARBA00023015"/>
    </source>
</evidence>
<dbReference type="InterPro" id="IPR001845">
    <property type="entry name" value="HTH_ArsR_DNA-bd_dom"/>
</dbReference>
<dbReference type="GO" id="GO:0003677">
    <property type="term" value="F:DNA binding"/>
    <property type="evidence" value="ECO:0007669"/>
    <property type="project" value="UniProtKB-KW"/>
</dbReference>
<evidence type="ECO:0000313" key="5">
    <source>
        <dbReference type="EMBL" id="HGS21063.1"/>
    </source>
</evidence>
<dbReference type="PROSITE" id="PS50987">
    <property type="entry name" value="HTH_ARSR_2"/>
    <property type="match status" value="1"/>
</dbReference>
<evidence type="ECO:0000259" key="4">
    <source>
        <dbReference type="PROSITE" id="PS50987"/>
    </source>
</evidence>
<dbReference type="InterPro" id="IPR036388">
    <property type="entry name" value="WH-like_DNA-bd_sf"/>
</dbReference>
<evidence type="ECO:0000256" key="2">
    <source>
        <dbReference type="ARBA" id="ARBA00023125"/>
    </source>
</evidence>
<feature type="domain" description="HTH arsR-type" evidence="4">
    <location>
        <begin position="2"/>
        <end position="96"/>
    </location>
</feature>
<dbReference type="AlphaFoldDB" id="A0A7C4PI94"/>
<reference evidence="5" key="1">
    <citation type="journal article" date="2020" name="mSystems">
        <title>Genome- and Community-Level Interaction Insights into Carbon Utilization and Element Cycling Functions of Hydrothermarchaeota in Hydrothermal Sediment.</title>
        <authorList>
            <person name="Zhou Z."/>
            <person name="Liu Y."/>
            <person name="Xu W."/>
            <person name="Pan J."/>
            <person name="Luo Z.H."/>
            <person name="Li M."/>
        </authorList>
    </citation>
    <scope>NUCLEOTIDE SEQUENCE [LARGE SCALE GENOMIC DNA]</scope>
    <source>
        <strain evidence="5">SpSt-573</strain>
    </source>
</reference>
<dbReference type="Pfam" id="PF01022">
    <property type="entry name" value="HTH_5"/>
    <property type="match status" value="1"/>
</dbReference>
<gene>
    <name evidence="5" type="ORF">ENT37_04255</name>
</gene>
<protein>
    <submittedName>
        <fullName evidence="5">ArsR family transcriptional regulator</fullName>
    </submittedName>
</protein>
<dbReference type="InterPro" id="IPR036390">
    <property type="entry name" value="WH_DNA-bd_sf"/>
</dbReference>
<dbReference type="PRINTS" id="PR00778">
    <property type="entry name" value="HTHARSR"/>
</dbReference>
<dbReference type="NCBIfam" id="NF033788">
    <property type="entry name" value="HTH_metalloreg"/>
    <property type="match status" value="1"/>
</dbReference>
<evidence type="ECO:0000256" key="3">
    <source>
        <dbReference type="ARBA" id="ARBA00023163"/>
    </source>
</evidence>
<dbReference type="InterPro" id="IPR051081">
    <property type="entry name" value="HTH_MetalResp_TranReg"/>
</dbReference>
<dbReference type="PANTHER" id="PTHR33154:SF18">
    <property type="entry name" value="ARSENICAL RESISTANCE OPERON REPRESSOR"/>
    <property type="match status" value="1"/>
</dbReference>
<accession>A0A7C4PI94</accession>
<keyword evidence="3" id="KW-0804">Transcription</keyword>
<dbReference type="SMART" id="SM00418">
    <property type="entry name" value="HTH_ARSR"/>
    <property type="match status" value="1"/>
</dbReference>
<organism evidence="5">
    <name type="scientific">Anaerolinea thermolimosa</name>
    <dbReference type="NCBI Taxonomy" id="229919"/>
    <lineage>
        <taxon>Bacteria</taxon>
        <taxon>Bacillati</taxon>
        <taxon>Chloroflexota</taxon>
        <taxon>Anaerolineae</taxon>
        <taxon>Anaerolineales</taxon>
        <taxon>Anaerolineaceae</taxon>
        <taxon>Anaerolinea</taxon>
    </lineage>
</organism>
<sequence>MEVQMDYPWLARMFRALGNPVRIEILIRLAQGPLCVSDLVRYTSHRQAYVSQQLMFLRSLGWVEANKEGWTVCYRLIETSETQWLNHLLEEMCSKTIA</sequence>